<organism evidence="1 2">
    <name type="scientific">Octadecabacter temperatus</name>
    <dbReference type="NCBI Taxonomy" id="1458307"/>
    <lineage>
        <taxon>Bacteria</taxon>
        <taxon>Pseudomonadati</taxon>
        <taxon>Pseudomonadota</taxon>
        <taxon>Alphaproteobacteria</taxon>
        <taxon>Rhodobacterales</taxon>
        <taxon>Roseobacteraceae</taxon>
        <taxon>Octadecabacter</taxon>
    </lineage>
</organism>
<proteinExistence type="predicted"/>
<evidence type="ECO:0000313" key="2">
    <source>
        <dbReference type="Proteomes" id="UP000067444"/>
    </source>
</evidence>
<gene>
    <name evidence="1" type="ORF">OSB_02750</name>
</gene>
<dbReference type="EMBL" id="CP012160">
    <property type="protein sequence ID" value="AKS44843.1"/>
    <property type="molecule type" value="Genomic_DNA"/>
</dbReference>
<accession>A0A0K0Y1M3</accession>
<reference evidence="1 2" key="1">
    <citation type="journal article" date="2015" name="Genome Announc.">
        <title>Closed Genome Sequence of Octadecabacter temperatus SB1, the First Mesophilic Species of the Genus Octadecabacter.</title>
        <authorList>
            <person name="Voget S."/>
            <person name="Billerbeck S."/>
            <person name="Simon M."/>
            <person name="Daniel R."/>
        </authorList>
    </citation>
    <scope>NUCLEOTIDE SEQUENCE [LARGE SCALE GENOMIC DNA]</scope>
    <source>
        <strain evidence="1 2">SB1</strain>
    </source>
</reference>
<sequence>MSIFLREPIFYAVIATVLYVLYSGASAALMITPLVAVIAYGVSWVLIKGLK</sequence>
<dbReference type="KEGG" id="otm:OSB_02750"/>
<dbReference type="STRING" id="1458307.OSB_02750"/>
<keyword evidence="2" id="KW-1185">Reference proteome</keyword>
<dbReference type="Proteomes" id="UP000067444">
    <property type="component" value="Chromosome"/>
</dbReference>
<name>A0A0K0Y1M3_9RHOB</name>
<protein>
    <submittedName>
        <fullName evidence="1">Uncharacterized protein</fullName>
    </submittedName>
</protein>
<evidence type="ECO:0000313" key="1">
    <source>
        <dbReference type="EMBL" id="AKS44843.1"/>
    </source>
</evidence>
<dbReference type="AlphaFoldDB" id="A0A0K0Y1M3"/>